<feature type="domain" description="Apple" evidence="2">
    <location>
        <begin position="65"/>
        <end position="150"/>
    </location>
</feature>
<reference evidence="3 4" key="1">
    <citation type="submission" date="2020-08" db="EMBL/GenBank/DDBJ databases">
        <authorList>
            <person name="Koutsovoulos G."/>
            <person name="Danchin GJ E."/>
        </authorList>
    </citation>
    <scope>NUCLEOTIDE SEQUENCE [LARGE SCALE GENOMIC DNA]</scope>
</reference>
<dbReference type="OrthoDB" id="5802114at2759"/>
<feature type="region of interest" description="Disordered" evidence="1">
    <location>
        <begin position="152"/>
        <end position="175"/>
    </location>
</feature>
<organism evidence="3 4">
    <name type="scientific">Meloidogyne enterolobii</name>
    <name type="common">Root-knot nematode worm</name>
    <name type="synonym">Meloidogyne mayaguensis</name>
    <dbReference type="NCBI Taxonomy" id="390850"/>
    <lineage>
        <taxon>Eukaryota</taxon>
        <taxon>Metazoa</taxon>
        <taxon>Ecdysozoa</taxon>
        <taxon>Nematoda</taxon>
        <taxon>Chromadorea</taxon>
        <taxon>Rhabditida</taxon>
        <taxon>Tylenchina</taxon>
        <taxon>Tylenchomorpha</taxon>
        <taxon>Tylenchoidea</taxon>
        <taxon>Meloidogynidae</taxon>
        <taxon>Meloidogyninae</taxon>
        <taxon>Meloidogyne</taxon>
    </lineage>
</organism>
<dbReference type="InterPro" id="IPR003609">
    <property type="entry name" value="Pan_app"/>
</dbReference>
<feature type="compositionally biased region" description="Basic and acidic residues" evidence="1">
    <location>
        <begin position="152"/>
        <end position="162"/>
    </location>
</feature>
<dbReference type="AlphaFoldDB" id="A0A6V7WSH4"/>
<feature type="compositionally biased region" description="Polar residues" evidence="1">
    <location>
        <begin position="166"/>
        <end position="175"/>
    </location>
</feature>
<accession>A0A6V7WSH4</accession>
<evidence type="ECO:0000259" key="2">
    <source>
        <dbReference type="PROSITE" id="PS50948"/>
    </source>
</evidence>
<dbReference type="PROSITE" id="PS50948">
    <property type="entry name" value="PAN"/>
    <property type="match status" value="1"/>
</dbReference>
<comment type="caution">
    <text evidence="3">The sequence shown here is derived from an EMBL/GenBank/DDBJ whole genome shotgun (WGS) entry which is preliminary data.</text>
</comment>
<dbReference type="EMBL" id="CAJEWN010000782">
    <property type="protein sequence ID" value="CAD2189994.1"/>
    <property type="molecule type" value="Genomic_DNA"/>
</dbReference>
<evidence type="ECO:0000256" key="1">
    <source>
        <dbReference type="SAM" id="MobiDB-lite"/>
    </source>
</evidence>
<dbReference type="SMART" id="SM00473">
    <property type="entry name" value="PAN_AP"/>
    <property type="match status" value="1"/>
</dbReference>
<gene>
    <name evidence="3" type="ORF">MENT_LOCUS42749</name>
</gene>
<sequence length="175" mass="20246">MTIYIFPKLNLFLTNIWMIMKNIKPIRSWPVFIIAFSIHCLLSQGLPSTSIRKPTHHFGAPCQLCECFVEYTDRDMNIYTQPYNVAINSYEATEDRCLAACQNDQNCKAVVYGYIGGRDVFTCELYSESNVKSPLYTPFTNIYIKKRSECRKSGKFPNEARKNSKKISQLSDMKH</sequence>
<evidence type="ECO:0000313" key="3">
    <source>
        <dbReference type="EMBL" id="CAD2189994.1"/>
    </source>
</evidence>
<dbReference type="Proteomes" id="UP000580250">
    <property type="component" value="Unassembled WGS sequence"/>
</dbReference>
<protein>
    <recommendedName>
        <fullName evidence="2">Apple domain-containing protein</fullName>
    </recommendedName>
</protein>
<dbReference type="Pfam" id="PF00024">
    <property type="entry name" value="PAN_1"/>
    <property type="match status" value="1"/>
</dbReference>
<evidence type="ECO:0000313" key="4">
    <source>
        <dbReference type="Proteomes" id="UP000580250"/>
    </source>
</evidence>
<proteinExistence type="predicted"/>
<name>A0A6V7WSH4_MELEN</name>